<dbReference type="Gene3D" id="3.60.10.10">
    <property type="entry name" value="Endonuclease/exonuclease/phosphatase"/>
    <property type="match status" value="1"/>
</dbReference>
<reference evidence="1 2" key="2">
    <citation type="submission" date="2018-11" db="EMBL/GenBank/DDBJ databases">
        <authorList>
            <consortium name="Pathogen Informatics"/>
        </authorList>
    </citation>
    <scope>NUCLEOTIDE SEQUENCE [LARGE SCALE GENOMIC DNA]</scope>
    <source>
        <strain evidence="1 2">NST_G2</strain>
    </source>
</reference>
<dbReference type="AlphaFoldDB" id="A0A183T3G4"/>
<accession>A0A183T3G4</accession>
<proteinExistence type="predicted"/>
<reference evidence="3" key="1">
    <citation type="submission" date="2016-06" db="UniProtKB">
        <authorList>
            <consortium name="WormBaseParasite"/>
        </authorList>
    </citation>
    <scope>IDENTIFICATION</scope>
</reference>
<keyword evidence="2" id="KW-1185">Reference proteome</keyword>
<evidence type="ECO:0000313" key="1">
    <source>
        <dbReference type="EMBL" id="VDL97397.1"/>
    </source>
</evidence>
<sequence>MYAPTSAAEQRNKETFYSQLQTVIERLPRRDLLLVAGNGNGRTGRGDFTNNPLIGRFGFGSRCENGERRLNFAEQTRLFVTNKSFQHRNKRLLTWY</sequence>
<dbReference type="EMBL" id="UYSU01036235">
    <property type="protein sequence ID" value="VDL97397.1"/>
    <property type="molecule type" value="Genomic_DNA"/>
</dbReference>
<dbReference type="WBParaSite" id="SSLN_0001143501-mRNA-1">
    <property type="protein sequence ID" value="SSLN_0001143501-mRNA-1"/>
    <property type="gene ID" value="SSLN_0001143501"/>
</dbReference>
<dbReference type="Proteomes" id="UP000275846">
    <property type="component" value="Unassembled WGS sequence"/>
</dbReference>
<protein>
    <submittedName>
        <fullName evidence="1 3">Uncharacterized protein</fullName>
    </submittedName>
</protein>
<name>A0A183T3G4_SCHSO</name>
<gene>
    <name evidence="1" type="ORF">SSLN_LOCUS11012</name>
</gene>
<dbReference type="OrthoDB" id="10030815at2759"/>
<evidence type="ECO:0000313" key="2">
    <source>
        <dbReference type="Proteomes" id="UP000275846"/>
    </source>
</evidence>
<organism evidence="3">
    <name type="scientific">Schistocephalus solidus</name>
    <name type="common">Tapeworm</name>
    <dbReference type="NCBI Taxonomy" id="70667"/>
    <lineage>
        <taxon>Eukaryota</taxon>
        <taxon>Metazoa</taxon>
        <taxon>Spiralia</taxon>
        <taxon>Lophotrochozoa</taxon>
        <taxon>Platyhelminthes</taxon>
        <taxon>Cestoda</taxon>
        <taxon>Eucestoda</taxon>
        <taxon>Diphyllobothriidea</taxon>
        <taxon>Diphyllobothriidae</taxon>
        <taxon>Schistocephalus</taxon>
    </lineage>
</organism>
<dbReference type="InterPro" id="IPR036691">
    <property type="entry name" value="Endo/exonu/phosph_ase_sf"/>
</dbReference>
<evidence type="ECO:0000313" key="3">
    <source>
        <dbReference type="WBParaSite" id="SSLN_0001143501-mRNA-1"/>
    </source>
</evidence>